<sequence>MSSFAAVDELTESGDEGGENLGKSTPRLSVPQASSRRKSSKRKREEASACFKKQLSSEDSLRNLLAKACVQCNHRCLEKFKSLSKFKELKEFRDDWVGLDKLDQDQLAFDRIRGILEEPRDEGVPPRWTILNVQVCLRAWKRLHALGSHRFGKLREAVEAGRQGPPCDMRYLRAPKADMTGESSKGRVVTFLEQIYTSQAETLPDFRDTLGDSDLSHGYELDVTVKHQFHDAYGENVGKSGENKKTKCRQTFRSIRINPEKLKNQEVRHLPPGSMKDIYEQFCISEPEGAKVGFATFWRTWRSEFPNLRFRPYSSHAICNECIQHKLLVKDLSHHIKARSAQQALYVQHLDAQYQDRLSYWKSRSLSRMQSGELVTIIDSMDQAKFAFPRSSLFRTKDLNKCQRGRAHVTAAICHGFNTLLTISPPELPKDATTMIEILAHSMTLAQRQGAQLDQLCYVVQLQKQNNAREGADYVVGARKDMALQAAALAWSQGVPWAEALLDGREVLDPRCCYLMIKVAVVLSVNKQDVSLLAEVCKRDPDSAENVRETCTKLLRFGISGIGESVIDLGVVLTQARVKARDGSWDDVATISLASLGVTPVPGRFLTNSAIPGTERIAVTAPDSAFMDSEYKGLPRFAGPIQCGLCEGLEEIRSMFDMLGGDQVPSGISLASTATRKAPNAFNFLRQLEIIQRATKQSAEAAFEVKLFLSRLIADWDRKPPELRTQWLYKDAVALHSASGFFVYLMNELEKKVPKSDFLNAKVNLEAQFMSGFQDPEILHLLQSTVPPVNLRDVSFVQNVVVAVEARVQKEVETKNAELAAKVHAATLEQIRHQVNKDLDVLRARLQGKEQEALESMKDQAYLREKGQAFTQQWMEDNCKLIRVDQSMNNAMPEVGRFLSKVSSKRTLVLAMADCSVWPSNATYLQNALNVVKSIANLGPTNAAFALLPLQHAAIHWQALLKHRRSLEDSLASGGLDVLNTVSVMFSKPNSAGNDKRRPCQQAIFSTTSSTQTENVWTSSSGWVSQAIGPVPLVKIAEMIGYDAEALFKGVPFLPDDTVVLLDVIPNKHCELGRAVVQRLLVDKNRDPALVYCGLMFEKDGQEADAALQKIIYDLWDADPESPPKRREREDLPDPHLEVLAWSNGVCRFPESLFNKFTPGTKSYVELTELKEEVLKVCPEAAQAETGPSGVSTAPRAGGKPDFTIEGGKEPLDVTRDVDLPIISAADFNFPRGRPSLFVTPSMEMFIGNPTNEKMTLSGCEICGFNTGTFEEKIVTNMGESETACLPWRLPDDLALVLNSERKLLSLADFIHQAVTVNGLAEFELRDHILTPKQLPPASDGADPKIVPYRYDVSAPPSGKSNCFRPAPLGEDPTLRYRSGSIGLLDDSIIVIVSGAGLGMMADSEAPAGEAPAAIEDPEPIPVESSAMDVPPADLPESEGEQEQEESEDSKAVD</sequence>
<dbReference type="EMBL" id="CAXAMN010022474">
    <property type="protein sequence ID" value="CAK9070160.1"/>
    <property type="molecule type" value="Genomic_DNA"/>
</dbReference>
<dbReference type="PANTHER" id="PTHR33153">
    <property type="entry name" value="MYND-TYPE DOMAIN-CONTAINING PROTEIN"/>
    <property type="match status" value="1"/>
</dbReference>
<dbReference type="Proteomes" id="UP001642484">
    <property type="component" value="Unassembled WGS sequence"/>
</dbReference>
<feature type="compositionally biased region" description="Acidic residues" evidence="1">
    <location>
        <begin position="1436"/>
        <end position="1448"/>
    </location>
</feature>
<feature type="region of interest" description="Disordered" evidence="1">
    <location>
        <begin position="1185"/>
        <end position="1210"/>
    </location>
</feature>
<evidence type="ECO:0000313" key="3">
    <source>
        <dbReference type="Proteomes" id="UP001642484"/>
    </source>
</evidence>
<dbReference type="PANTHER" id="PTHR33153:SF3">
    <property type="entry name" value="TRAFFICKING PROTEIN PARTICLE COMPLEX SUBUNIT 11 DOMAIN-CONTAINING PROTEIN"/>
    <property type="match status" value="1"/>
</dbReference>
<evidence type="ECO:0000256" key="1">
    <source>
        <dbReference type="SAM" id="MobiDB-lite"/>
    </source>
</evidence>
<proteinExistence type="predicted"/>
<name>A0ABP0P653_9DINO</name>
<feature type="region of interest" description="Disordered" evidence="1">
    <location>
        <begin position="1404"/>
        <end position="1454"/>
    </location>
</feature>
<protein>
    <submittedName>
        <fullName evidence="2">Uncharacterized protein</fullName>
    </submittedName>
</protein>
<feature type="region of interest" description="Disordered" evidence="1">
    <location>
        <begin position="1"/>
        <end position="45"/>
    </location>
</feature>
<organism evidence="2 3">
    <name type="scientific">Durusdinium trenchii</name>
    <dbReference type="NCBI Taxonomy" id="1381693"/>
    <lineage>
        <taxon>Eukaryota</taxon>
        <taxon>Sar</taxon>
        <taxon>Alveolata</taxon>
        <taxon>Dinophyceae</taxon>
        <taxon>Suessiales</taxon>
        <taxon>Symbiodiniaceae</taxon>
        <taxon>Durusdinium</taxon>
    </lineage>
</organism>
<gene>
    <name evidence="2" type="ORF">CCMP2556_LOCUS34502</name>
</gene>
<feature type="compositionally biased region" description="Acidic residues" evidence="1">
    <location>
        <begin position="9"/>
        <end position="18"/>
    </location>
</feature>
<feature type="compositionally biased region" description="Low complexity" evidence="1">
    <location>
        <begin position="1405"/>
        <end position="1415"/>
    </location>
</feature>
<comment type="caution">
    <text evidence="2">The sequence shown here is derived from an EMBL/GenBank/DDBJ whole genome shotgun (WGS) entry which is preliminary data.</text>
</comment>
<keyword evidence="3" id="KW-1185">Reference proteome</keyword>
<evidence type="ECO:0000313" key="2">
    <source>
        <dbReference type="EMBL" id="CAK9070160.1"/>
    </source>
</evidence>
<accession>A0ABP0P653</accession>
<reference evidence="2 3" key="1">
    <citation type="submission" date="2024-02" db="EMBL/GenBank/DDBJ databases">
        <authorList>
            <person name="Chen Y."/>
            <person name="Shah S."/>
            <person name="Dougan E. K."/>
            <person name="Thang M."/>
            <person name="Chan C."/>
        </authorList>
    </citation>
    <scope>NUCLEOTIDE SEQUENCE [LARGE SCALE GENOMIC DNA]</scope>
</reference>